<evidence type="ECO:0000313" key="3">
    <source>
        <dbReference type="Proteomes" id="UP000324832"/>
    </source>
</evidence>
<name>A0A5E4QLY9_9NEOP</name>
<organism evidence="2 3">
    <name type="scientific">Leptidea sinapis</name>
    <dbReference type="NCBI Taxonomy" id="189913"/>
    <lineage>
        <taxon>Eukaryota</taxon>
        <taxon>Metazoa</taxon>
        <taxon>Ecdysozoa</taxon>
        <taxon>Arthropoda</taxon>
        <taxon>Hexapoda</taxon>
        <taxon>Insecta</taxon>
        <taxon>Pterygota</taxon>
        <taxon>Neoptera</taxon>
        <taxon>Endopterygota</taxon>
        <taxon>Lepidoptera</taxon>
        <taxon>Glossata</taxon>
        <taxon>Ditrysia</taxon>
        <taxon>Papilionoidea</taxon>
        <taxon>Pieridae</taxon>
        <taxon>Dismorphiinae</taxon>
        <taxon>Leptidea</taxon>
    </lineage>
</organism>
<protein>
    <submittedName>
        <fullName evidence="2">Uncharacterized protein</fullName>
    </submittedName>
</protein>
<reference evidence="2 3" key="1">
    <citation type="submission" date="2017-07" db="EMBL/GenBank/DDBJ databases">
        <authorList>
            <person name="Talla V."/>
            <person name="Backstrom N."/>
        </authorList>
    </citation>
    <scope>NUCLEOTIDE SEQUENCE [LARGE SCALE GENOMIC DNA]</scope>
</reference>
<keyword evidence="3" id="KW-1185">Reference proteome</keyword>
<evidence type="ECO:0000256" key="1">
    <source>
        <dbReference type="SAM" id="MobiDB-lite"/>
    </source>
</evidence>
<dbReference type="AlphaFoldDB" id="A0A5E4QLY9"/>
<dbReference type="EMBL" id="FZQP02003479">
    <property type="protein sequence ID" value="VVC98336.1"/>
    <property type="molecule type" value="Genomic_DNA"/>
</dbReference>
<feature type="region of interest" description="Disordered" evidence="1">
    <location>
        <begin position="1"/>
        <end position="36"/>
    </location>
</feature>
<feature type="compositionally biased region" description="Polar residues" evidence="1">
    <location>
        <begin position="8"/>
        <end position="17"/>
    </location>
</feature>
<sequence length="286" mass="32255">MNVIRSPGGTNSQSQPDLSRIDDNTNESPPSPASSITFRKRKFAYIDQNNSCICKKEIQTQNNIKTKVQELENKLDLNDHKYHAIEHQLNTLKNSASISQCTNDMQSTEHYLRELQDRSKRANNIIMAGIIESKNTDSKARLSDDESRLRNILSRVIKDCPNPIKISRLGKYASNKTRKFNKYFSTIGTILANQIPSHSHYTQKNTTSCSSADTTKPSLFSLEPCSVDEVNQIIDQLHPNCSTVYIVPKGNDCDLDSRLNPTSQTDPERLKRCLNSVKMSSEVSDT</sequence>
<dbReference type="Proteomes" id="UP000324832">
    <property type="component" value="Unassembled WGS sequence"/>
</dbReference>
<evidence type="ECO:0000313" key="2">
    <source>
        <dbReference type="EMBL" id="VVC98336.1"/>
    </source>
</evidence>
<proteinExistence type="predicted"/>
<feature type="non-terminal residue" evidence="2">
    <location>
        <position position="286"/>
    </location>
</feature>
<accession>A0A5E4QLY9</accession>
<gene>
    <name evidence="2" type="ORF">LSINAPIS_LOCUS9428</name>
</gene>